<keyword evidence="2" id="KW-1185">Reference proteome</keyword>
<organism evidence="1 2">
    <name type="scientific">Halobellus clavatus</name>
    <dbReference type="NCBI Taxonomy" id="660517"/>
    <lineage>
        <taxon>Archaea</taxon>
        <taxon>Methanobacteriati</taxon>
        <taxon>Methanobacteriota</taxon>
        <taxon>Stenosarchaea group</taxon>
        <taxon>Halobacteria</taxon>
        <taxon>Halobacteriales</taxon>
        <taxon>Haloferacaceae</taxon>
        <taxon>Halobellus</taxon>
    </lineage>
</organism>
<dbReference type="STRING" id="660517.SAMN04487946_10451"/>
<dbReference type="EMBL" id="FNPB01000004">
    <property type="protein sequence ID" value="SDX92056.1"/>
    <property type="molecule type" value="Genomic_DNA"/>
</dbReference>
<protein>
    <submittedName>
        <fullName evidence="1">Uncharacterized protein</fullName>
    </submittedName>
</protein>
<proteinExistence type="predicted"/>
<dbReference type="RefSeq" id="WP_089766637.1">
    <property type="nucleotide sequence ID" value="NZ_FNPB01000004.1"/>
</dbReference>
<dbReference type="Proteomes" id="UP000199170">
    <property type="component" value="Unassembled WGS sequence"/>
</dbReference>
<evidence type="ECO:0000313" key="2">
    <source>
        <dbReference type="Proteomes" id="UP000199170"/>
    </source>
</evidence>
<dbReference type="AlphaFoldDB" id="A0A1H3FM32"/>
<gene>
    <name evidence="1" type="ORF">SAMN04487946_10451</name>
</gene>
<evidence type="ECO:0000313" key="1">
    <source>
        <dbReference type="EMBL" id="SDX92056.1"/>
    </source>
</evidence>
<name>A0A1H3FM32_9EURY</name>
<dbReference type="OrthoDB" id="328362at2157"/>
<reference evidence="2" key="1">
    <citation type="submission" date="2016-10" db="EMBL/GenBank/DDBJ databases">
        <authorList>
            <person name="Varghese N."/>
            <person name="Submissions S."/>
        </authorList>
    </citation>
    <scope>NUCLEOTIDE SEQUENCE [LARGE SCALE GENOMIC DNA]</scope>
    <source>
        <strain evidence="2">CGMCC 1.10118</strain>
    </source>
</reference>
<accession>A0A1H3FM32</accession>
<sequence>MLTRRQLIAGLGSAVISGGIVSSTAAFTATSTSTNSSFTVVYPELIELRAVNDPPVHVETNDEGLVTKVTPGGDTGLNERAITRFVDIVKIVNAGTLDLTGIYFDFAVESDVLSSGTMDDIESALSITAGTRPLESTGTSGDDILAESDDASVADGVLSPGESVPFGVLVDLIPDYGDSSLAALPPDDGGVSADDYAVTLSVTVTDE</sequence>